<sequence length="245" mass="27866">MLTSLGVFLNREEIKRLKLKFNKRAVLGSVAILATIFLILQKLKSEKILAWYSVNSTANSPFLEPGDIVFTSRFSPIEKNDFVVYERNDPEYGFGTYIFRLKGVGGDTIQMKKGQLFVNGDNSDTNLNLKYSYLASNSEFQKIKKIDNNVEFFLVQEDTYIIQLDNHSKNSLDFSLVPREFEVDVSIQQNNDILGTSGSFDNFSPVIVPKGKVFVLGDNRHNANDSRNIGFINQETILSKVIWKL</sequence>
<dbReference type="InterPro" id="IPR036286">
    <property type="entry name" value="LexA/Signal_pep-like_sf"/>
</dbReference>
<organism evidence="5 6">
    <name type="scientific">Dokdonia sinensis</name>
    <dbReference type="NCBI Taxonomy" id="2479847"/>
    <lineage>
        <taxon>Bacteria</taxon>
        <taxon>Pseudomonadati</taxon>
        <taxon>Bacteroidota</taxon>
        <taxon>Flavobacteriia</taxon>
        <taxon>Flavobacteriales</taxon>
        <taxon>Flavobacteriaceae</taxon>
        <taxon>Dokdonia</taxon>
    </lineage>
</organism>
<evidence type="ECO:0000256" key="2">
    <source>
        <dbReference type="ARBA" id="ARBA00019232"/>
    </source>
</evidence>
<evidence type="ECO:0000256" key="1">
    <source>
        <dbReference type="ARBA" id="ARBA00009370"/>
    </source>
</evidence>
<dbReference type="Gene3D" id="2.10.109.10">
    <property type="entry name" value="Umud Fragment, subunit A"/>
    <property type="match status" value="2"/>
</dbReference>
<feature type="domain" description="Peptidase S26" evidence="4">
    <location>
        <begin position="36"/>
        <end position="242"/>
    </location>
</feature>
<comment type="catalytic activity">
    <reaction evidence="3">
        <text>Cleavage of hydrophobic, N-terminal signal or leader sequences from secreted and periplasmic proteins.</text>
        <dbReference type="EC" id="3.4.21.89"/>
    </reaction>
</comment>
<dbReference type="Pfam" id="PF10502">
    <property type="entry name" value="Peptidase_S26"/>
    <property type="match status" value="1"/>
</dbReference>
<reference evidence="5 6" key="1">
    <citation type="submission" date="2018-10" db="EMBL/GenBank/DDBJ databases">
        <title>Dokdonia luteus sp. nov., isolated from sea water.</title>
        <authorList>
            <person name="Zhou L.Y."/>
            <person name="Du Z.J."/>
        </authorList>
    </citation>
    <scope>NUCLEOTIDE SEQUENCE [LARGE SCALE GENOMIC DNA]</scope>
    <source>
        <strain evidence="5 6">SH27</strain>
    </source>
</reference>
<keyword evidence="3" id="KW-1133">Transmembrane helix</keyword>
<name>A0A3M0GH40_9FLAO</name>
<keyword evidence="6" id="KW-1185">Reference proteome</keyword>
<dbReference type="GO" id="GO:0009003">
    <property type="term" value="F:signal peptidase activity"/>
    <property type="evidence" value="ECO:0007669"/>
    <property type="project" value="UniProtKB-EC"/>
</dbReference>
<dbReference type="Proteomes" id="UP000281985">
    <property type="component" value="Unassembled WGS sequence"/>
</dbReference>
<dbReference type="InterPro" id="IPR000223">
    <property type="entry name" value="Pept_S26A_signal_pept_1"/>
</dbReference>
<accession>A0A3M0GH40</accession>
<comment type="subcellular location">
    <subcellularLocation>
        <location evidence="3">Membrane</location>
        <topology evidence="3">Single-pass type II membrane protein</topology>
    </subcellularLocation>
</comment>
<keyword evidence="3" id="KW-0812">Transmembrane</keyword>
<gene>
    <name evidence="5" type="primary">lepB</name>
    <name evidence="5" type="ORF">EAX61_00970</name>
</gene>
<keyword evidence="3" id="KW-0472">Membrane</keyword>
<dbReference type="SUPFAM" id="SSF51306">
    <property type="entry name" value="LexA/Signal peptidase"/>
    <property type="match status" value="1"/>
</dbReference>
<evidence type="ECO:0000313" key="6">
    <source>
        <dbReference type="Proteomes" id="UP000281985"/>
    </source>
</evidence>
<dbReference type="CDD" id="cd06462">
    <property type="entry name" value="Peptidase_S24_S26"/>
    <property type="match status" value="1"/>
</dbReference>
<dbReference type="PANTHER" id="PTHR43390:SF1">
    <property type="entry name" value="CHLOROPLAST PROCESSING PEPTIDASE"/>
    <property type="match status" value="1"/>
</dbReference>
<keyword evidence="3 5" id="KW-0378">Hydrolase</keyword>
<protein>
    <recommendedName>
        <fullName evidence="2 3">Signal peptidase I</fullName>
        <ecNumber evidence="3">3.4.21.89</ecNumber>
    </recommendedName>
</protein>
<feature type="transmembrane region" description="Helical" evidence="3">
    <location>
        <begin position="21"/>
        <end position="40"/>
    </location>
</feature>
<dbReference type="PRINTS" id="PR00727">
    <property type="entry name" value="LEADERPTASE"/>
</dbReference>
<dbReference type="PANTHER" id="PTHR43390">
    <property type="entry name" value="SIGNAL PEPTIDASE I"/>
    <property type="match status" value="1"/>
</dbReference>
<proteinExistence type="inferred from homology"/>
<comment type="caution">
    <text evidence="5">The sequence shown here is derived from an EMBL/GenBank/DDBJ whole genome shotgun (WGS) entry which is preliminary data.</text>
</comment>
<evidence type="ECO:0000259" key="4">
    <source>
        <dbReference type="Pfam" id="PF10502"/>
    </source>
</evidence>
<evidence type="ECO:0000256" key="3">
    <source>
        <dbReference type="RuleBase" id="RU362042"/>
    </source>
</evidence>
<dbReference type="CDD" id="cd06530">
    <property type="entry name" value="S26_SPase_I"/>
    <property type="match status" value="1"/>
</dbReference>
<dbReference type="NCBIfam" id="TIGR02227">
    <property type="entry name" value="sigpep_I_bact"/>
    <property type="match status" value="1"/>
</dbReference>
<comment type="similarity">
    <text evidence="1 3">Belongs to the peptidase S26 family.</text>
</comment>
<dbReference type="EMBL" id="REFV01000001">
    <property type="protein sequence ID" value="RMB63984.1"/>
    <property type="molecule type" value="Genomic_DNA"/>
</dbReference>
<dbReference type="GO" id="GO:0016020">
    <property type="term" value="C:membrane"/>
    <property type="evidence" value="ECO:0007669"/>
    <property type="project" value="UniProtKB-SubCell"/>
</dbReference>
<dbReference type="AlphaFoldDB" id="A0A3M0GH40"/>
<dbReference type="GO" id="GO:0004252">
    <property type="term" value="F:serine-type endopeptidase activity"/>
    <property type="evidence" value="ECO:0007669"/>
    <property type="project" value="InterPro"/>
</dbReference>
<dbReference type="GO" id="GO:0006465">
    <property type="term" value="P:signal peptide processing"/>
    <property type="evidence" value="ECO:0007669"/>
    <property type="project" value="InterPro"/>
</dbReference>
<evidence type="ECO:0000313" key="5">
    <source>
        <dbReference type="EMBL" id="RMB63984.1"/>
    </source>
</evidence>
<keyword evidence="3" id="KW-0645">Protease</keyword>
<dbReference type="InterPro" id="IPR019533">
    <property type="entry name" value="Peptidase_S26"/>
</dbReference>
<dbReference type="EC" id="3.4.21.89" evidence="3"/>